<evidence type="ECO:0000313" key="2">
    <source>
        <dbReference type="EMBL" id="KAJ7023814.1"/>
    </source>
</evidence>
<dbReference type="AlphaFoldDB" id="A0AAD6WWL3"/>
<name>A0AAD6WWL3_9AGAR</name>
<organism evidence="2 3">
    <name type="scientific">Mycena alexandri</name>
    <dbReference type="NCBI Taxonomy" id="1745969"/>
    <lineage>
        <taxon>Eukaryota</taxon>
        <taxon>Fungi</taxon>
        <taxon>Dikarya</taxon>
        <taxon>Basidiomycota</taxon>
        <taxon>Agaricomycotina</taxon>
        <taxon>Agaricomycetes</taxon>
        <taxon>Agaricomycetidae</taxon>
        <taxon>Agaricales</taxon>
        <taxon>Marasmiineae</taxon>
        <taxon>Mycenaceae</taxon>
        <taxon>Mycena</taxon>
    </lineage>
</organism>
<proteinExistence type="predicted"/>
<keyword evidence="3" id="KW-1185">Reference proteome</keyword>
<evidence type="ECO:0000313" key="3">
    <source>
        <dbReference type="Proteomes" id="UP001218188"/>
    </source>
</evidence>
<feature type="region of interest" description="Disordered" evidence="1">
    <location>
        <begin position="67"/>
        <end position="144"/>
    </location>
</feature>
<dbReference type="EMBL" id="JARJCM010000182">
    <property type="protein sequence ID" value="KAJ7023814.1"/>
    <property type="molecule type" value="Genomic_DNA"/>
</dbReference>
<comment type="caution">
    <text evidence="2">The sequence shown here is derived from an EMBL/GenBank/DDBJ whole genome shotgun (WGS) entry which is preliminary data.</text>
</comment>
<dbReference type="Proteomes" id="UP001218188">
    <property type="component" value="Unassembled WGS sequence"/>
</dbReference>
<sequence>MVDARARKEAACPWILLYAGAAGAVDVGMPGRCSGARTGVGPGQKLAGAGCRGTAVKLEAVRGAGARLEAGGPGSAGSSVVDAQRQRGPKSCRGVEARGRGGKRSVRGVKKPALRRRNGSRGLDLGDRVGRGGADASRRARGSALGNLSPRGTFEAWKAGRRVSEMIRRACYKREWPEGRGRAKMVLEDATRFKKWDKGDSRNEWMRGCANGLPRGVVVVVIPRGCTPVRHCADGQRRPM</sequence>
<evidence type="ECO:0000256" key="1">
    <source>
        <dbReference type="SAM" id="MobiDB-lite"/>
    </source>
</evidence>
<gene>
    <name evidence="2" type="ORF">C8F04DRAFT_1193121</name>
</gene>
<reference evidence="2" key="1">
    <citation type="submission" date="2023-03" db="EMBL/GenBank/DDBJ databases">
        <title>Massive genome expansion in bonnet fungi (Mycena s.s.) driven by repeated elements and novel gene families across ecological guilds.</title>
        <authorList>
            <consortium name="Lawrence Berkeley National Laboratory"/>
            <person name="Harder C.B."/>
            <person name="Miyauchi S."/>
            <person name="Viragh M."/>
            <person name="Kuo A."/>
            <person name="Thoen E."/>
            <person name="Andreopoulos B."/>
            <person name="Lu D."/>
            <person name="Skrede I."/>
            <person name="Drula E."/>
            <person name="Henrissat B."/>
            <person name="Morin E."/>
            <person name="Kohler A."/>
            <person name="Barry K."/>
            <person name="LaButti K."/>
            <person name="Morin E."/>
            <person name="Salamov A."/>
            <person name="Lipzen A."/>
            <person name="Mereny Z."/>
            <person name="Hegedus B."/>
            <person name="Baldrian P."/>
            <person name="Stursova M."/>
            <person name="Weitz H."/>
            <person name="Taylor A."/>
            <person name="Grigoriev I.V."/>
            <person name="Nagy L.G."/>
            <person name="Martin F."/>
            <person name="Kauserud H."/>
        </authorList>
    </citation>
    <scope>NUCLEOTIDE SEQUENCE</scope>
    <source>
        <strain evidence="2">CBHHK200</strain>
    </source>
</reference>
<protein>
    <submittedName>
        <fullName evidence="2">Uncharacterized protein</fullName>
    </submittedName>
</protein>
<accession>A0AAD6WWL3</accession>
<feature type="compositionally biased region" description="Basic residues" evidence="1">
    <location>
        <begin position="100"/>
        <end position="119"/>
    </location>
</feature>